<proteinExistence type="predicted"/>
<gene>
    <name evidence="1" type="ORF">JKJ07_33985</name>
</gene>
<accession>A0ABS1VXW5</accession>
<evidence type="ECO:0000313" key="2">
    <source>
        <dbReference type="Proteomes" id="UP000598996"/>
    </source>
</evidence>
<keyword evidence="2" id="KW-1185">Reference proteome</keyword>
<dbReference type="RefSeq" id="WP_202996047.1">
    <property type="nucleotide sequence ID" value="NZ_JAENHO010000011.1"/>
</dbReference>
<sequence>MSSSDAVEIAFEVPGWPPIKNEALSLFSANNRQHERVRELLEATAVASRSVGWNVTDRLVGLDVTLRAPRGRPAGDATNYLGGIGDVLQDKSSPINLDLSHLGSLQQVALYLDDRQIVRVRYDVEPADNPSYSVRVVVLSHL</sequence>
<protein>
    <submittedName>
        <fullName evidence="1">Uncharacterized protein</fullName>
    </submittedName>
</protein>
<dbReference type="Proteomes" id="UP000598996">
    <property type="component" value="Unassembled WGS sequence"/>
</dbReference>
<name>A0ABS1VXW5_9ACTN</name>
<reference evidence="1 2" key="1">
    <citation type="submission" date="2021-01" db="EMBL/GenBank/DDBJ databases">
        <title>Actinoplanes sp. nov. LDG1-01 isolated from lichen.</title>
        <authorList>
            <person name="Saeng-In P."/>
            <person name="Phongsopitanun W."/>
            <person name="Kanchanasin P."/>
            <person name="Yuki M."/>
            <person name="Kudo T."/>
            <person name="Ohkuma M."/>
            <person name="Tanasupawat S."/>
        </authorList>
    </citation>
    <scope>NUCLEOTIDE SEQUENCE [LARGE SCALE GENOMIC DNA]</scope>
    <source>
        <strain evidence="1 2">LDG1-01</strain>
    </source>
</reference>
<evidence type="ECO:0000313" key="1">
    <source>
        <dbReference type="EMBL" id="MBL7259339.1"/>
    </source>
</evidence>
<dbReference type="EMBL" id="JAENHO010000011">
    <property type="protein sequence ID" value="MBL7259339.1"/>
    <property type="molecule type" value="Genomic_DNA"/>
</dbReference>
<organism evidence="1 2">
    <name type="scientific">Paractinoplanes lichenicola</name>
    <dbReference type="NCBI Taxonomy" id="2802976"/>
    <lineage>
        <taxon>Bacteria</taxon>
        <taxon>Bacillati</taxon>
        <taxon>Actinomycetota</taxon>
        <taxon>Actinomycetes</taxon>
        <taxon>Micromonosporales</taxon>
        <taxon>Micromonosporaceae</taxon>
        <taxon>Paractinoplanes</taxon>
    </lineage>
</organism>
<comment type="caution">
    <text evidence="1">The sequence shown here is derived from an EMBL/GenBank/DDBJ whole genome shotgun (WGS) entry which is preliminary data.</text>
</comment>